<sequence length="177" mass="20949">MVVKYFVFFIYFTILPGFTCAQVDEMTMKAIFIERFSRFIEWPADRQGDFFRIQVLGDKKLAQKFRKVYKKLEIKNKTVLIHEHEKVYNTDFRPHVVYITEKELISPLLKATEKKPVLVISEVPGGAREGAMINIYKKESTLKFEINERSMYNSNLYVSYRLKKAAQHIVDPVRKKK</sequence>
<dbReference type="KEGG" id="blq:L21SP5_02193"/>
<evidence type="ECO:0008006" key="3">
    <source>
        <dbReference type="Google" id="ProtNLM"/>
    </source>
</evidence>
<name>A0A0S2I0S5_9BACT</name>
<protein>
    <recommendedName>
        <fullName evidence="3">YfiR family protein</fullName>
    </recommendedName>
</protein>
<dbReference type="AlphaFoldDB" id="A0A0S2I0S5"/>
<gene>
    <name evidence="1" type="ORF">L21SP5_02193</name>
</gene>
<proteinExistence type="predicted"/>
<evidence type="ECO:0000313" key="2">
    <source>
        <dbReference type="Proteomes" id="UP000064893"/>
    </source>
</evidence>
<dbReference type="EMBL" id="CP013118">
    <property type="protein sequence ID" value="ALO15826.1"/>
    <property type="molecule type" value="Genomic_DNA"/>
</dbReference>
<dbReference type="InterPro" id="IPR025293">
    <property type="entry name" value="YfiR/HmsC-like"/>
</dbReference>
<reference evidence="1 2" key="1">
    <citation type="submission" date="2015-11" db="EMBL/GenBank/DDBJ databases">
        <title>Description and complete genome sequence of a novel strain predominating in hypersaline microbial mats and representing a new family of the Bacteriodetes phylum.</title>
        <authorList>
            <person name="Spring S."/>
            <person name="Bunk B."/>
            <person name="Sproer C."/>
            <person name="Klenk H.-P."/>
        </authorList>
    </citation>
    <scope>NUCLEOTIDE SEQUENCE [LARGE SCALE GENOMIC DNA]</scope>
    <source>
        <strain evidence="1 2">L21-Spi-D4</strain>
    </source>
</reference>
<dbReference type="Proteomes" id="UP000064893">
    <property type="component" value="Chromosome"/>
</dbReference>
<keyword evidence="2" id="KW-1185">Reference proteome</keyword>
<dbReference type="STRING" id="1307839.L21SP5_02193"/>
<dbReference type="Pfam" id="PF13689">
    <property type="entry name" value="DUF4154"/>
    <property type="match status" value="1"/>
</dbReference>
<accession>A0A0S2I0S5</accession>
<organism evidence="1 2">
    <name type="scientific">Salinivirga cyanobacteriivorans</name>
    <dbReference type="NCBI Taxonomy" id="1307839"/>
    <lineage>
        <taxon>Bacteria</taxon>
        <taxon>Pseudomonadati</taxon>
        <taxon>Bacteroidota</taxon>
        <taxon>Bacteroidia</taxon>
        <taxon>Bacteroidales</taxon>
        <taxon>Salinivirgaceae</taxon>
        <taxon>Salinivirga</taxon>
    </lineage>
</organism>
<evidence type="ECO:0000313" key="1">
    <source>
        <dbReference type="EMBL" id="ALO15826.1"/>
    </source>
</evidence>